<dbReference type="CDD" id="cd05300">
    <property type="entry name" value="2-Hacid_dh_1"/>
    <property type="match status" value="1"/>
</dbReference>
<organism evidence="4 5">
    <name type="scientific">Salisediminibacterium beveridgei</name>
    <dbReference type="NCBI Taxonomy" id="632773"/>
    <lineage>
        <taxon>Bacteria</taxon>
        <taxon>Bacillati</taxon>
        <taxon>Bacillota</taxon>
        <taxon>Bacilli</taxon>
        <taxon>Bacillales</taxon>
        <taxon>Bacillaceae</taxon>
        <taxon>Salisediminibacterium</taxon>
    </lineage>
</organism>
<sequence length="316" mass="35683">MKIETILIATPMHDHMRALIEEHRALDHYTLLFRHPDDVSESDVTQADALVAFKRPGNVDMSRFKWVHSLGAGVDKLMNGIDWPEDVLLTRTVTSFGERISEYTLSYLLRQTQKHAEFRRIQVLKEWDFIPPDPLNTRHVVVYGTGEIGSKVAQTCDFFGMTVTGVSRSGETKEPFMHVLTPDKTDSDWEKSMQSAHLIINTMPLTNETQQYFDSEFFEACHDVLFINVGRGESVVDEALLDALDQGQVKEAVLDVFSEEPLPQAHPFWTHPGIEITPHISAITTAEEGLACFLDTVGQLERGKALPNQVNTEQGY</sequence>
<evidence type="ECO:0000313" key="5">
    <source>
        <dbReference type="Proteomes" id="UP000094463"/>
    </source>
</evidence>
<dbReference type="KEGG" id="bbev:BBEV_2441"/>
<dbReference type="Proteomes" id="UP000094463">
    <property type="component" value="Chromosome"/>
</dbReference>
<gene>
    <name evidence="4" type="ORF">BBEV_2441</name>
</gene>
<keyword evidence="1 4" id="KW-0560">Oxidoreductase</keyword>
<dbReference type="AlphaFoldDB" id="A0A1D7QXP1"/>
<keyword evidence="2" id="KW-0520">NAD</keyword>
<keyword evidence="5" id="KW-1185">Reference proteome</keyword>
<dbReference type="RefSeq" id="WP_069365728.1">
    <property type="nucleotide sequence ID" value="NZ_CP012502.1"/>
</dbReference>
<dbReference type="GO" id="GO:0051287">
    <property type="term" value="F:NAD binding"/>
    <property type="evidence" value="ECO:0007669"/>
    <property type="project" value="InterPro"/>
</dbReference>
<proteinExistence type="predicted"/>
<dbReference type="PANTHER" id="PTHR43333">
    <property type="entry name" value="2-HACID_DH_C DOMAIN-CONTAINING PROTEIN"/>
    <property type="match status" value="1"/>
</dbReference>
<dbReference type="Pfam" id="PF02826">
    <property type="entry name" value="2-Hacid_dh_C"/>
    <property type="match status" value="1"/>
</dbReference>
<protein>
    <submittedName>
        <fullName evidence="4">D-3-phosphoglycerate dehydrogenase</fullName>
        <ecNumber evidence="4">1.1.1.95</ecNumber>
    </submittedName>
</protein>
<dbReference type="InterPro" id="IPR006140">
    <property type="entry name" value="D-isomer_DH_NAD-bd"/>
</dbReference>
<dbReference type="PATRIC" id="fig|632773.3.peg.2549"/>
<dbReference type="GO" id="GO:0004617">
    <property type="term" value="F:phosphoglycerate dehydrogenase activity"/>
    <property type="evidence" value="ECO:0007669"/>
    <property type="project" value="UniProtKB-EC"/>
</dbReference>
<reference evidence="4 5" key="1">
    <citation type="submission" date="2015-08" db="EMBL/GenBank/DDBJ databases">
        <title>The complete genome sequence of Bacillus beveridgei MLTeJB.</title>
        <authorList>
            <person name="Hanson T.E."/>
            <person name="Mesa C."/>
            <person name="Basesman S.M."/>
            <person name="Oremland R.S."/>
        </authorList>
    </citation>
    <scope>NUCLEOTIDE SEQUENCE [LARGE SCALE GENOMIC DNA]</scope>
    <source>
        <strain evidence="4 5">MLTeJB</strain>
    </source>
</reference>
<dbReference type="PANTHER" id="PTHR43333:SF1">
    <property type="entry name" value="D-ISOMER SPECIFIC 2-HYDROXYACID DEHYDROGENASE NAD-BINDING DOMAIN-CONTAINING PROTEIN"/>
    <property type="match status" value="1"/>
</dbReference>
<dbReference type="SUPFAM" id="SSF51735">
    <property type="entry name" value="NAD(P)-binding Rossmann-fold domains"/>
    <property type="match status" value="1"/>
</dbReference>
<evidence type="ECO:0000256" key="2">
    <source>
        <dbReference type="ARBA" id="ARBA00023027"/>
    </source>
</evidence>
<dbReference type="Gene3D" id="3.40.50.720">
    <property type="entry name" value="NAD(P)-binding Rossmann-like Domain"/>
    <property type="match status" value="2"/>
</dbReference>
<dbReference type="EMBL" id="CP012502">
    <property type="protein sequence ID" value="AOM83781.1"/>
    <property type="molecule type" value="Genomic_DNA"/>
</dbReference>
<name>A0A1D7QXP1_9BACI</name>
<evidence type="ECO:0000256" key="1">
    <source>
        <dbReference type="ARBA" id="ARBA00023002"/>
    </source>
</evidence>
<dbReference type="STRING" id="632773.BBEV_2441"/>
<dbReference type="EC" id="1.1.1.95" evidence="4"/>
<feature type="domain" description="D-isomer specific 2-hydroxyacid dehydrogenase NAD-binding" evidence="3">
    <location>
        <begin position="106"/>
        <end position="281"/>
    </location>
</feature>
<dbReference type="OrthoDB" id="9805416at2"/>
<accession>A0A1D7QXP1</accession>
<dbReference type="InterPro" id="IPR036291">
    <property type="entry name" value="NAD(P)-bd_dom_sf"/>
</dbReference>
<evidence type="ECO:0000313" key="4">
    <source>
        <dbReference type="EMBL" id="AOM83781.1"/>
    </source>
</evidence>
<evidence type="ECO:0000259" key="3">
    <source>
        <dbReference type="Pfam" id="PF02826"/>
    </source>
</evidence>